<keyword evidence="1" id="KW-0472">Membrane</keyword>
<reference evidence="2 3" key="1">
    <citation type="submission" date="2023-08" db="EMBL/GenBank/DDBJ databases">
        <authorList>
            <person name="Du S."/>
            <person name="Wu Z."/>
            <person name="Wu Y."/>
            <person name="Yang M."/>
            <person name="Shao J."/>
            <person name="Liu H."/>
            <person name="Zhao Y."/>
            <person name="Zhang Z."/>
        </authorList>
    </citation>
    <scope>NUCLEOTIDE SEQUENCE [LARGE SCALE GENOMIC DNA]</scope>
</reference>
<organism evidence="2 3">
    <name type="scientific">Roseobacter phage CRP-118</name>
    <dbReference type="NCBI Taxonomy" id="3072843"/>
    <lineage>
        <taxon>Viruses</taxon>
        <taxon>Duplodnaviria</taxon>
        <taxon>Heunggongvirae</taxon>
        <taxon>Uroviricota</taxon>
        <taxon>Caudoviricetes</taxon>
        <taxon>Autographivirales</taxon>
        <taxon>Autographivirales incertae sedis</taxon>
        <taxon>Shangxiadianvirus</taxon>
        <taxon>Shangxiadianvirus CRP118</taxon>
    </lineage>
</organism>
<protein>
    <submittedName>
        <fullName evidence="2">Uncharacterized protein</fullName>
    </submittedName>
</protein>
<evidence type="ECO:0000313" key="3">
    <source>
        <dbReference type="Proteomes" id="UP001301582"/>
    </source>
</evidence>
<keyword evidence="3" id="KW-1185">Reference proteome</keyword>
<sequence>MLAELAACNAAFQTIKTFVQNGKSLSQCAQQIGTIVANKEVLQEKVKKKQTGFMASLKPQTANDLEEFLALEQIKEHEHNLKQLMIYQGRAGLYQDFVTYQAEARKRRKQERLEAEKAREELIEGLAIAGFILLGFAGAAFTLYLLFIR</sequence>
<evidence type="ECO:0000256" key="1">
    <source>
        <dbReference type="SAM" id="Phobius"/>
    </source>
</evidence>
<dbReference type="Proteomes" id="UP001301582">
    <property type="component" value="Segment"/>
</dbReference>
<keyword evidence="1" id="KW-1133">Transmembrane helix</keyword>
<dbReference type="EMBL" id="OR420741">
    <property type="protein sequence ID" value="WOZ55669.1"/>
    <property type="molecule type" value="Genomic_DNA"/>
</dbReference>
<keyword evidence="1" id="KW-0812">Transmembrane</keyword>
<gene>
    <name evidence="2" type="ORF">CRP118_gp38</name>
</gene>
<evidence type="ECO:0000313" key="2">
    <source>
        <dbReference type="EMBL" id="WOZ55669.1"/>
    </source>
</evidence>
<accession>A0AAX4G2L3</accession>
<feature type="transmembrane region" description="Helical" evidence="1">
    <location>
        <begin position="126"/>
        <end position="147"/>
    </location>
</feature>
<proteinExistence type="predicted"/>
<name>A0AAX4G2L3_9CAUD</name>